<evidence type="ECO:0000259" key="2">
    <source>
        <dbReference type="Pfam" id="PF00646"/>
    </source>
</evidence>
<feature type="compositionally biased region" description="Low complexity" evidence="1">
    <location>
        <begin position="9"/>
        <end position="21"/>
    </location>
</feature>
<evidence type="ECO:0000259" key="3">
    <source>
        <dbReference type="Pfam" id="PF25422"/>
    </source>
</evidence>
<feature type="compositionally biased region" description="Polar residues" evidence="1">
    <location>
        <begin position="657"/>
        <end position="666"/>
    </location>
</feature>
<feature type="region of interest" description="Disordered" evidence="1">
    <location>
        <begin position="1"/>
        <end position="59"/>
    </location>
</feature>
<feature type="region of interest" description="Disordered" evidence="1">
    <location>
        <begin position="1034"/>
        <end position="1070"/>
    </location>
</feature>
<name>A0A6A7C1U5_9PEZI</name>
<dbReference type="InterPro" id="IPR001810">
    <property type="entry name" value="F-box_dom"/>
</dbReference>
<dbReference type="InterPro" id="IPR057214">
    <property type="entry name" value="DUF7892"/>
</dbReference>
<evidence type="ECO:0000256" key="1">
    <source>
        <dbReference type="SAM" id="MobiDB-lite"/>
    </source>
</evidence>
<feature type="domain" description="F-box" evidence="2">
    <location>
        <begin position="63"/>
        <end position="98"/>
    </location>
</feature>
<feature type="domain" description="DUF7892" evidence="3">
    <location>
        <begin position="696"/>
        <end position="850"/>
    </location>
</feature>
<dbReference type="EMBL" id="MU005979">
    <property type="protein sequence ID" value="KAF2860658.1"/>
    <property type="molecule type" value="Genomic_DNA"/>
</dbReference>
<dbReference type="AlphaFoldDB" id="A0A6A7C1U5"/>
<proteinExistence type="predicted"/>
<feature type="compositionally biased region" description="Basic and acidic residues" evidence="1">
    <location>
        <begin position="865"/>
        <end position="877"/>
    </location>
</feature>
<dbReference type="SUPFAM" id="SSF81383">
    <property type="entry name" value="F-box domain"/>
    <property type="match status" value="1"/>
</dbReference>
<feature type="region of interest" description="Disordered" evidence="1">
    <location>
        <begin position="645"/>
        <end position="672"/>
    </location>
</feature>
<sequence>MDLTDSDSGRSSSSSEMDLSDGQMSWGASQTSTTHAGAKRKLEDGPKNSSKKSRVGNNTSGALSLSPALWQRVFLQLPPTALARCLSVCRTFHTLLTHSKTSGGKQVKGSEMDSEAIWAEARKNYLPTLPRPLLRCSELQMLQLLGGKRCQFCRRSPGTHHQYSPYSGGPGIDGVRIIWPFGIRTCGLCWGLQSMQDLELIMSPAASLRFGLPFALQTPELHYVPDFMRTQVGGIPQRIRAHRMYYRPDVEAIQADYVEAKGLGSGAADEWTKGLTDRGHEAMADAARWEKWESQTRPIDLAALIGERDLDTDINRKRGLPRSVRAAEKASAVERHPKRGPLEVAQVLASRKAEIERRCSELQPPLMPEVLHHMEAFQAALKIGTPLTKAQWAALKPRLLSQRDAAENAERERLQQPAATYPIEQQVTPKALEDQESKQLRDCLSKYADEAITQWLSDGRAVNTDTATHFAIHVLLHVAEKAGCGGKASGKRLGSGVSLESMKWVYDHKVRNFTDAQCRELFICAACCHGSKPKRFALEGLLQHYGSKHTKAFGKGNVAVLWQSAKWPNNPPFKVERPGEPPGTRKKASQQPVAENVLLSKNPLFAENNTAGSVSQVAGAQETGDDPNVAFQNRLESYHTGRPFLGQQVEDAPGTVHSPSQTTTPRPVQPSCPPISQLSLNGMESEAKSEAAELLMKEFSHVANQTWIDLDGLPDLHTCVRVHVALHKATWHVYNKFQQLPDLDMVTAALFASDAMQPIRNAQNIACRACLKPYRNSARPLTYNQRIQYVKLHDMGSLVRHFGIAHQPRAATGPLNWYEDMVELPESRVIAQLKHAPGMTDKKLSLLAAAFPTVFNSQAAGSKPDVSEPARVEEYDPTRPLFTPPAGSKGTRRRVAENTSIADDGTILASTEKDGATSRQVPVYQRRRSHPPINAAPVYRSARQEDMTWCAPLPQHDVPTPLQYRPVGQPPLASMYVDEHGRMHRLVPVNAVPAAVQYVPHLQQQYVGAYVEPQPRAYAAPQAVRYVDPARAGELRKEDRAHGQQSVPYVQGPGTVNWQQLPDQSGGHRL</sequence>
<dbReference type="InterPro" id="IPR036047">
    <property type="entry name" value="F-box-like_dom_sf"/>
</dbReference>
<dbReference type="Pfam" id="PF25422">
    <property type="entry name" value="DUF7892"/>
    <property type="match status" value="1"/>
</dbReference>
<protein>
    <submittedName>
        <fullName evidence="4">Uncharacterized protein</fullName>
    </submittedName>
</protein>
<accession>A0A6A7C1U5</accession>
<reference evidence="4" key="1">
    <citation type="journal article" date="2020" name="Stud. Mycol.">
        <title>101 Dothideomycetes genomes: a test case for predicting lifestyles and emergence of pathogens.</title>
        <authorList>
            <person name="Haridas S."/>
            <person name="Albert R."/>
            <person name="Binder M."/>
            <person name="Bloem J."/>
            <person name="Labutti K."/>
            <person name="Salamov A."/>
            <person name="Andreopoulos B."/>
            <person name="Baker S."/>
            <person name="Barry K."/>
            <person name="Bills G."/>
            <person name="Bluhm B."/>
            <person name="Cannon C."/>
            <person name="Castanera R."/>
            <person name="Culley D."/>
            <person name="Daum C."/>
            <person name="Ezra D."/>
            <person name="Gonzalez J."/>
            <person name="Henrissat B."/>
            <person name="Kuo A."/>
            <person name="Liang C."/>
            <person name="Lipzen A."/>
            <person name="Lutzoni F."/>
            <person name="Magnuson J."/>
            <person name="Mondo S."/>
            <person name="Nolan M."/>
            <person name="Ohm R."/>
            <person name="Pangilinan J."/>
            <person name="Park H.-J."/>
            <person name="Ramirez L."/>
            <person name="Alfaro M."/>
            <person name="Sun H."/>
            <person name="Tritt A."/>
            <person name="Yoshinaga Y."/>
            <person name="Zwiers L.-H."/>
            <person name="Turgeon B."/>
            <person name="Goodwin S."/>
            <person name="Spatafora J."/>
            <person name="Crous P."/>
            <person name="Grigoriev I."/>
        </authorList>
    </citation>
    <scope>NUCLEOTIDE SEQUENCE</scope>
    <source>
        <strain evidence="4">CBS 480.64</strain>
    </source>
</reference>
<dbReference type="OrthoDB" id="2322499at2759"/>
<evidence type="ECO:0000313" key="4">
    <source>
        <dbReference type="EMBL" id="KAF2860658.1"/>
    </source>
</evidence>
<feature type="compositionally biased region" description="Polar residues" evidence="1">
    <location>
        <begin position="1043"/>
        <end position="1063"/>
    </location>
</feature>
<dbReference type="Pfam" id="PF00646">
    <property type="entry name" value="F-box"/>
    <property type="match status" value="1"/>
</dbReference>
<feature type="region of interest" description="Disordered" evidence="1">
    <location>
        <begin position="859"/>
        <end position="921"/>
    </location>
</feature>
<feature type="compositionally biased region" description="Polar residues" evidence="1">
    <location>
        <begin position="22"/>
        <end position="35"/>
    </location>
</feature>
<feature type="region of interest" description="Disordered" evidence="1">
    <location>
        <begin position="569"/>
        <end position="592"/>
    </location>
</feature>
<dbReference type="Proteomes" id="UP000799421">
    <property type="component" value="Unassembled WGS sequence"/>
</dbReference>
<evidence type="ECO:0000313" key="5">
    <source>
        <dbReference type="Proteomes" id="UP000799421"/>
    </source>
</evidence>
<keyword evidence="5" id="KW-1185">Reference proteome</keyword>
<gene>
    <name evidence="4" type="ORF">K470DRAFT_257664</name>
</gene>
<organism evidence="4 5">
    <name type="scientific">Piedraia hortae CBS 480.64</name>
    <dbReference type="NCBI Taxonomy" id="1314780"/>
    <lineage>
        <taxon>Eukaryota</taxon>
        <taxon>Fungi</taxon>
        <taxon>Dikarya</taxon>
        <taxon>Ascomycota</taxon>
        <taxon>Pezizomycotina</taxon>
        <taxon>Dothideomycetes</taxon>
        <taxon>Dothideomycetidae</taxon>
        <taxon>Capnodiales</taxon>
        <taxon>Piedraiaceae</taxon>
        <taxon>Piedraia</taxon>
    </lineage>
</organism>